<evidence type="ECO:0000259" key="2">
    <source>
        <dbReference type="Pfam" id="PF14340"/>
    </source>
</evidence>
<keyword evidence="1" id="KW-1133">Transmembrane helix</keyword>
<feature type="transmembrane region" description="Helical" evidence="1">
    <location>
        <begin position="111"/>
        <end position="140"/>
    </location>
</feature>
<reference evidence="3 4" key="1">
    <citation type="submission" date="2018-11" db="EMBL/GenBank/DDBJ databases">
        <title>Novel bacteria species description.</title>
        <authorList>
            <person name="Han J.-H."/>
        </authorList>
    </citation>
    <scope>NUCLEOTIDE SEQUENCE [LARGE SCALE GENOMIC DNA]</scope>
    <source>
        <strain evidence="3 4">KCTC23259</strain>
    </source>
</reference>
<keyword evidence="4" id="KW-1185">Reference proteome</keyword>
<dbReference type="InterPro" id="IPR025508">
    <property type="entry name" value="DUF4395"/>
</dbReference>
<name>A0AAE3H5U5_9BACT</name>
<evidence type="ECO:0000313" key="3">
    <source>
        <dbReference type="EMBL" id="MCP9765437.1"/>
    </source>
</evidence>
<protein>
    <submittedName>
        <fullName evidence="3">DUF4395 domain-containing protein</fullName>
    </submittedName>
</protein>
<evidence type="ECO:0000256" key="1">
    <source>
        <dbReference type="SAM" id="Phobius"/>
    </source>
</evidence>
<keyword evidence="1" id="KW-0812">Transmembrane</keyword>
<dbReference type="EMBL" id="RJUF01000183">
    <property type="protein sequence ID" value="MCP9765437.1"/>
    <property type="molecule type" value="Genomic_DNA"/>
</dbReference>
<feature type="transmembrane region" description="Helical" evidence="1">
    <location>
        <begin position="23"/>
        <end position="47"/>
    </location>
</feature>
<dbReference type="RefSeq" id="WP_255039130.1">
    <property type="nucleotide sequence ID" value="NZ_RJUF01000183.1"/>
</dbReference>
<organism evidence="3 4">
    <name type="scientific">Lacihabitans soyangensis</name>
    <dbReference type="NCBI Taxonomy" id="869394"/>
    <lineage>
        <taxon>Bacteria</taxon>
        <taxon>Pseudomonadati</taxon>
        <taxon>Bacteroidota</taxon>
        <taxon>Cytophagia</taxon>
        <taxon>Cytophagales</taxon>
        <taxon>Leadbetterellaceae</taxon>
        <taxon>Lacihabitans</taxon>
    </lineage>
</organism>
<evidence type="ECO:0000313" key="4">
    <source>
        <dbReference type="Proteomes" id="UP001204144"/>
    </source>
</evidence>
<proteinExistence type="predicted"/>
<gene>
    <name evidence="3" type="ORF">EGI31_21080</name>
</gene>
<dbReference type="Pfam" id="PF14340">
    <property type="entry name" value="DUF4395"/>
    <property type="match status" value="1"/>
</dbReference>
<keyword evidence="1" id="KW-0472">Membrane</keyword>
<feature type="transmembrane region" description="Helical" evidence="1">
    <location>
        <begin position="87"/>
        <end position="105"/>
    </location>
</feature>
<dbReference type="Proteomes" id="UP001204144">
    <property type="component" value="Unassembled WGS sequence"/>
</dbReference>
<comment type="caution">
    <text evidence="3">The sequence shown here is derived from an EMBL/GenBank/DDBJ whole genome shotgun (WGS) entry which is preliminary data.</text>
</comment>
<accession>A0AAE3H5U5</accession>
<dbReference type="AlphaFoldDB" id="A0AAE3H5U5"/>
<feature type="domain" description="DUF4395" evidence="2">
    <location>
        <begin position="14"/>
        <end position="142"/>
    </location>
</feature>
<sequence length="145" mass="16351">MSFELECPVDFKTIDENKARFTALWVFLLTITFLVVENWLPIGLLLFDFSLRAFESGKFSPLNKLSDFVINLVKIDPKPIDQAPKIFSAKIGWFFSISIIVALWFEGSDIAIILAAVLALFSLLESSIGFCAGCYVYTILKKILK</sequence>